<sequence length="269" mass="27199">MSDNAQPDPSDKPTIVKGVGVFSLTDRTALVTGAGGGVGAAIAEAFAAAGAAVLVTDINKDAAAAVSDRITAEGGTAEPFALDVCDPEAAKDAVAAAAQLGSGKLNILVNNAGVIAPAMFKNMDPEKFRRVLDTHLMGTYHCSHAALDHLPEDGTGRIINVTSAAGLVGTIGQANYGAAKAAIVGLTKSLAKELARQAITVNAVAPLAATAMTENIRGNEKLAAKTLARIPLGRWAYPDEIAPTFVFLASQAGGYITGQVLPVDGGTVI</sequence>
<evidence type="ECO:0000256" key="4">
    <source>
        <dbReference type="ARBA" id="ARBA00023002"/>
    </source>
</evidence>
<dbReference type="PRINTS" id="PR00081">
    <property type="entry name" value="GDHRDH"/>
</dbReference>
<evidence type="ECO:0000256" key="2">
    <source>
        <dbReference type="ARBA" id="ARBA00006484"/>
    </source>
</evidence>
<comment type="caution">
    <text evidence="8">The sequence shown here is derived from an EMBL/GenBank/DDBJ whole genome shotgun (WGS) entry which is preliminary data.</text>
</comment>
<evidence type="ECO:0000256" key="5">
    <source>
        <dbReference type="ARBA" id="ARBA00040781"/>
    </source>
</evidence>
<dbReference type="Gene3D" id="3.40.50.720">
    <property type="entry name" value="NAD(P)-binding Rossmann-like Domain"/>
    <property type="match status" value="1"/>
</dbReference>
<dbReference type="EMBL" id="QJSP01000023">
    <property type="protein sequence ID" value="PYE12343.1"/>
    <property type="molecule type" value="Genomic_DNA"/>
</dbReference>
<proteinExistence type="inferred from homology"/>
<dbReference type="PRINTS" id="PR00080">
    <property type="entry name" value="SDRFAMILY"/>
</dbReference>
<accession>A0A318RGM9</accession>
<evidence type="ECO:0000256" key="1">
    <source>
        <dbReference type="ARBA" id="ARBA00004191"/>
    </source>
</evidence>
<keyword evidence="4" id="KW-0560">Oxidoreductase</keyword>
<dbReference type="Proteomes" id="UP000247591">
    <property type="component" value="Unassembled WGS sequence"/>
</dbReference>
<dbReference type="InterPro" id="IPR050259">
    <property type="entry name" value="SDR"/>
</dbReference>
<dbReference type="NCBIfam" id="NF009466">
    <property type="entry name" value="PRK12826.1-2"/>
    <property type="match status" value="1"/>
</dbReference>
<dbReference type="OrthoDB" id="286404at2"/>
<evidence type="ECO:0000256" key="3">
    <source>
        <dbReference type="ARBA" id="ARBA00022512"/>
    </source>
</evidence>
<dbReference type="Pfam" id="PF13561">
    <property type="entry name" value="adh_short_C2"/>
    <property type="match status" value="1"/>
</dbReference>
<dbReference type="AlphaFoldDB" id="A0A318RGM9"/>
<dbReference type="SUPFAM" id="SSF51735">
    <property type="entry name" value="NAD(P)-binding Rossmann-fold domains"/>
    <property type="match status" value="1"/>
</dbReference>
<comment type="subcellular location">
    <subcellularLocation>
        <location evidence="1">Secreted</location>
        <location evidence="1">Cell wall</location>
    </subcellularLocation>
</comment>
<name>A0A318RGM9_WILLI</name>
<evidence type="ECO:0000313" key="8">
    <source>
        <dbReference type="EMBL" id="PYE12343.1"/>
    </source>
</evidence>
<dbReference type="PANTHER" id="PTHR42879">
    <property type="entry name" value="3-OXOACYL-(ACYL-CARRIER-PROTEIN) REDUCTASE"/>
    <property type="match status" value="1"/>
</dbReference>
<organism evidence="8 9">
    <name type="scientific">Williamsia limnetica</name>
    <dbReference type="NCBI Taxonomy" id="882452"/>
    <lineage>
        <taxon>Bacteria</taxon>
        <taxon>Bacillati</taxon>
        <taxon>Actinomycetota</taxon>
        <taxon>Actinomycetes</taxon>
        <taxon>Mycobacteriales</taxon>
        <taxon>Nocardiaceae</taxon>
        <taxon>Williamsia</taxon>
    </lineage>
</organism>
<dbReference type="FunFam" id="3.40.50.720:FF:000173">
    <property type="entry name" value="3-oxoacyl-[acyl-carrier protein] reductase"/>
    <property type="match status" value="1"/>
</dbReference>
<evidence type="ECO:0000256" key="6">
    <source>
        <dbReference type="ARBA" id="ARBA00047400"/>
    </source>
</evidence>
<feature type="domain" description="Ketoreductase" evidence="7">
    <location>
        <begin position="27"/>
        <end position="210"/>
    </location>
</feature>
<dbReference type="InterPro" id="IPR002347">
    <property type="entry name" value="SDR_fam"/>
</dbReference>
<comment type="catalytic activity">
    <reaction evidence="6">
        <text>a (3R)-hydroxyacyl-[ACP] + NADP(+) = a 3-oxoacyl-[ACP] + NADPH + H(+)</text>
        <dbReference type="Rhea" id="RHEA:17397"/>
        <dbReference type="Rhea" id="RHEA-COMP:9916"/>
        <dbReference type="Rhea" id="RHEA-COMP:9945"/>
        <dbReference type="ChEBI" id="CHEBI:15378"/>
        <dbReference type="ChEBI" id="CHEBI:57783"/>
        <dbReference type="ChEBI" id="CHEBI:58349"/>
        <dbReference type="ChEBI" id="CHEBI:78776"/>
        <dbReference type="ChEBI" id="CHEBI:78827"/>
        <dbReference type="EC" id="1.1.1.100"/>
    </reaction>
    <physiologicalReaction direction="right-to-left" evidence="6">
        <dbReference type="Rhea" id="RHEA:17399"/>
    </physiologicalReaction>
</comment>
<keyword evidence="3" id="KW-0964">Secreted</keyword>
<dbReference type="GO" id="GO:0004316">
    <property type="term" value="F:3-oxoacyl-[acyl-carrier-protein] reductase (NADPH) activity"/>
    <property type="evidence" value="ECO:0007669"/>
    <property type="project" value="UniProtKB-EC"/>
</dbReference>
<keyword evidence="3" id="KW-0134">Cell wall</keyword>
<reference evidence="8 9" key="1">
    <citation type="submission" date="2018-06" db="EMBL/GenBank/DDBJ databases">
        <title>Genomic Encyclopedia of Type Strains, Phase IV (KMG-IV): sequencing the most valuable type-strain genomes for metagenomic binning, comparative biology and taxonomic classification.</title>
        <authorList>
            <person name="Goeker M."/>
        </authorList>
    </citation>
    <scope>NUCLEOTIDE SEQUENCE [LARGE SCALE GENOMIC DNA]</scope>
    <source>
        <strain evidence="8 9">DSM 45521</strain>
    </source>
</reference>
<dbReference type="InterPro" id="IPR036291">
    <property type="entry name" value="NAD(P)-bd_dom_sf"/>
</dbReference>
<dbReference type="GO" id="GO:0032787">
    <property type="term" value="P:monocarboxylic acid metabolic process"/>
    <property type="evidence" value="ECO:0007669"/>
    <property type="project" value="UniProtKB-ARBA"/>
</dbReference>
<dbReference type="InterPro" id="IPR020904">
    <property type="entry name" value="Sc_DH/Rdtase_CS"/>
</dbReference>
<dbReference type="RefSeq" id="WP_110472563.1">
    <property type="nucleotide sequence ID" value="NZ_QJSP01000023.1"/>
</dbReference>
<gene>
    <name evidence="8" type="ORF">DFR67_12368</name>
</gene>
<dbReference type="PROSITE" id="PS00061">
    <property type="entry name" value="ADH_SHORT"/>
    <property type="match status" value="1"/>
</dbReference>
<comment type="similarity">
    <text evidence="2">Belongs to the short-chain dehydrogenases/reductases (SDR) family.</text>
</comment>
<dbReference type="SMART" id="SM00822">
    <property type="entry name" value="PKS_KR"/>
    <property type="match status" value="1"/>
</dbReference>
<keyword evidence="9" id="KW-1185">Reference proteome</keyword>
<evidence type="ECO:0000313" key="9">
    <source>
        <dbReference type="Proteomes" id="UP000247591"/>
    </source>
</evidence>
<evidence type="ECO:0000259" key="7">
    <source>
        <dbReference type="SMART" id="SM00822"/>
    </source>
</evidence>
<dbReference type="InterPro" id="IPR057326">
    <property type="entry name" value="KR_dom"/>
</dbReference>
<dbReference type="PANTHER" id="PTHR42879:SF2">
    <property type="entry name" value="3-OXOACYL-[ACYL-CARRIER-PROTEIN] REDUCTASE FABG"/>
    <property type="match status" value="1"/>
</dbReference>
<protein>
    <recommendedName>
        <fullName evidence="5">3-oxoacyl-[acyl-carrier-protein] reductase MabA</fullName>
    </recommendedName>
</protein>